<dbReference type="EMBL" id="BAABAT010000030">
    <property type="protein sequence ID" value="GAA4258184.1"/>
    <property type="molecule type" value="Genomic_DNA"/>
</dbReference>
<sequence>MGAPGGYIGRMTAADLRKLSMLLDDLEVRELLFGLAHVRSGGRAVEPGAPRLRAVVLDLAASTTAEQYHSWLSDDVHNRSMSVAQAHAAVGDDAIDDLARFTSCSAVAVAWQLAIVLPDLVDAVSPGAQVLDAGVLAHDIDEACLDGDRSAGAFGSRAH</sequence>
<accession>A0ABP8DL42</accession>
<organism evidence="1 2">
    <name type="scientific">Dactylosporangium darangshiense</name>
    <dbReference type="NCBI Taxonomy" id="579108"/>
    <lineage>
        <taxon>Bacteria</taxon>
        <taxon>Bacillati</taxon>
        <taxon>Actinomycetota</taxon>
        <taxon>Actinomycetes</taxon>
        <taxon>Micromonosporales</taxon>
        <taxon>Micromonosporaceae</taxon>
        <taxon>Dactylosporangium</taxon>
    </lineage>
</organism>
<dbReference type="InterPro" id="IPR027405">
    <property type="entry name" value="YidB-like"/>
</dbReference>
<dbReference type="Gene3D" id="1.10.10.690">
    <property type="entry name" value="YidB-like"/>
    <property type="match status" value="1"/>
</dbReference>
<dbReference type="Pfam" id="PF20159">
    <property type="entry name" value="YidB"/>
    <property type="match status" value="1"/>
</dbReference>
<dbReference type="Proteomes" id="UP001500620">
    <property type="component" value="Unassembled WGS sequence"/>
</dbReference>
<name>A0ABP8DL42_9ACTN</name>
<reference evidence="2" key="1">
    <citation type="journal article" date="2019" name="Int. J. Syst. Evol. Microbiol.">
        <title>The Global Catalogue of Microorganisms (GCM) 10K type strain sequencing project: providing services to taxonomists for standard genome sequencing and annotation.</title>
        <authorList>
            <consortium name="The Broad Institute Genomics Platform"/>
            <consortium name="The Broad Institute Genome Sequencing Center for Infectious Disease"/>
            <person name="Wu L."/>
            <person name="Ma J."/>
        </authorList>
    </citation>
    <scope>NUCLEOTIDE SEQUENCE [LARGE SCALE GENOMIC DNA]</scope>
    <source>
        <strain evidence="2">JCM 17441</strain>
    </source>
</reference>
<dbReference type="InterPro" id="IPR045372">
    <property type="entry name" value="YidB"/>
</dbReference>
<comment type="caution">
    <text evidence="1">The sequence shown here is derived from an EMBL/GenBank/DDBJ whole genome shotgun (WGS) entry which is preliminary data.</text>
</comment>
<evidence type="ECO:0008006" key="3">
    <source>
        <dbReference type="Google" id="ProtNLM"/>
    </source>
</evidence>
<evidence type="ECO:0000313" key="2">
    <source>
        <dbReference type="Proteomes" id="UP001500620"/>
    </source>
</evidence>
<keyword evidence="2" id="KW-1185">Reference proteome</keyword>
<protein>
    <recommendedName>
        <fullName evidence="3">DUF222 domain-containing protein</fullName>
    </recommendedName>
</protein>
<proteinExistence type="predicted"/>
<dbReference type="SUPFAM" id="SSF140804">
    <property type="entry name" value="YidB-like"/>
    <property type="match status" value="1"/>
</dbReference>
<gene>
    <name evidence="1" type="ORF">GCM10022255_077910</name>
</gene>
<evidence type="ECO:0000313" key="1">
    <source>
        <dbReference type="EMBL" id="GAA4258184.1"/>
    </source>
</evidence>